<accession>A0ABU2ZLG4</accession>
<feature type="coiled-coil region" evidence="1">
    <location>
        <begin position="105"/>
        <end position="132"/>
    </location>
</feature>
<dbReference type="RefSeq" id="WP_311341645.1">
    <property type="nucleotide sequence ID" value="NZ_JAVRHS010000016.1"/>
</dbReference>
<keyword evidence="1" id="KW-0175">Coiled coil</keyword>
<comment type="caution">
    <text evidence="3">The sequence shown here is derived from an EMBL/GenBank/DDBJ whole genome shotgun (WGS) entry which is preliminary data.</text>
</comment>
<dbReference type="EMBL" id="JAVRHS010000016">
    <property type="protein sequence ID" value="MDT0577071.1"/>
    <property type="molecule type" value="Genomic_DNA"/>
</dbReference>
<keyword evidence="4" id="KW-1185">Reference proteome</keyword>
<sequence length="336" mass="34922">MKKLSFARQVLPVLALVLIALSAWFIWGGQPEDGLTQPAITPPTTPAGQVASVAGVGVVEPSSEVIAIGSNLAGIVTRVFVEEGTQVAQGQPLFTLDDREARADIAEAVARVATARAQVMEAEAALAVARRQDALYADIEDDRAFSRQELIASGGDVSTARARVASARAGVTAAEAALAAARVTLARLTVVAPRTAEVLAVNTRAGEYASAGPAPTGGDPLMELGVTRPLHIRVDIDEDQIARVAIGAPAIVSPRGDAQRRIRAPFVRAEPKISPKRSLTNAATERVDVRVLQLLYVVEPSTDLRVGQQVDAFVPAGAGRGNGSRAGSAPQTDGAQ</sequence>
<evidence type="ECO:0000313" key="3">
    <source>
        <dbReference type="EMBL" id="MDT0577071.1"/>
    </source>
</evidence>
<protein>
    <submittedName>
        <fullName evidence="3">Efflux RND transporter periplasmic adaptor subunit</fullName>
    </submittedName>
</protein>
<dbReference type="PANTHER" id="PTHR30469:SF15">
    <property type="entry name" value="HLYD FAMILY OF SECRETION PROTEINS"/>
    <property type="match status" value="1"/>
</dbReference>
<dbReference type="Gene3D" id="2.40.50.100">
    <property type="match status" value="1"/>
</dbReference>
<dbReference type="Gene3D" id="1.10.287.470">
    <property type="entry name" value="Helix hairpin bin"/>
    <property type="match status" value="1"/>
</dbReference>
<feature type="region of interest" description="Disordered" evidence="2">
    <location>
        <begin position="315"/>
        <end position="336"/>
    </location>
</feature>
<dbReference type="Gene3D" id="2.40.30.170">
    <property type="match status" value="1"/>
</dbReference>
<evidence type="ECO:0000256" key="1">
    <source>
        <dbReference type="SAM" id="Coils"/>
    </source>
</evidence>
<reference evidence="3 4" key="1">
    <citation type="submission" date="2023-09" db="EMBL/GenBank/DDBJ databases">
        <authorList>
            <person name="Rey-Velasco X."/>
        </authorList>
    </citation>
    <scope>NUCLEOTIDE SEQUENCE [LARGE SCALE GENOMIC DNA]</scope>
    <source>
        <strain evidence="3 4">F390</strain>
    </source>
</reference>
<dbReference type="Proteomes" id="UP001259803">
    <property type="component" value="Unassembled WGS sequence"/>
</dbReference>
<gene>
    <name evidence="3" type="ORF">RM533_12930</name>
</gene>
<dbReference type="SUPFAM" id="SSF111369">
    <property type="entry name" value="HlyD-like secretion proteins"/>
    <property type="match status" value="1"/>
</dbReference>
<dbReference type="PANTHER" id="PTHR30469">
    <property type="entry name" value="MULTIDRUG RESISTANCE PROTEIN MDTA"/>
    <property type="match status" value="1"/>
</dbReference>
<organism evidence="3 4">
    <name type="scientific">Croceicoccus esteveae</name>
    <dbReference type="NCBI Taxonomy" id="3075597"/>
    <lineage>
        <taxon>Bacteria</taxon>
        <taxon>Pseudomonadati</taxon>
        <taxon>Pseudomonadota</taxon>
        <taxon>Alphaproteobacteria</taxon>
        <taxon>Sphingomonadales</taxon>
        <taxon>Erythrobacteraceae</taxon>
        <taxon>Croceicoccus</taxon>
    </lineage>
</organism>
<evidence type="ECO:0000313" key="4">
    <source>
        <dbReference type="Proteomes" id="UP001259803"/>
    </source>
</evidence>
<name>A0ABU2ZLG4_9SPHN</name>
<evidence type="ECO:0000256" key="2">
    <source>
        <dbReference type="SAM" id="MobiDB-lite"/>
    </source>
</evidence>
<proteinExistence type="predicted"/>